<dbReference type="InterPro" id="IPR010982">
    <property type="entry name" value="Lambda_DNA-bd_dom_sf"/>
</dbReference>
<evidence type="ECO:0000313" key="1">
    <source>
        <dbReference type="EMBL" id="SOY32670.1"/>
    </source>
</evidence>
<evidence type="ECO:0008006" key="3">
    <source>
        <dbReference type="Google" id="ProtNLM"/>
    </source>
</evidence>
<dbReference type="SUPFAM" id="SSF47413">
    <property type="entry name" value="lambda repressor-like DNA-binding domains"/>
    <property type="match status" value="1"/>
</dbReference>
<protein>
    <recommendedName>
        <fullName evidence="3">HTH cro/C1-type domain-containing protein</fullName>
    </recommendedName>
</protein>
<dbReference type="AlphaFoldDB" id="A0A2K4ZQC2"/>
<keyword evidence="2" id="KW-1185">Reference proteome</keyword>
<name>A0A2K4ZQC2_9FIRM</name>
<gene>
    <name evidence="1" type="ORF">AMURIS_05436</name>
</gene>
<dbReference type="Gene3D" id="1.10.260.40">
    <property type="entry name" value="lambda repressor-like DNA-binding domains"/>
    <property type="match status" value="1"/>
</dbReference>
<reference evidence="1 2" key="1">
    <citation type="submission" date="2018-01" db="EMBL/GenBank/DDBJ databases">
        <authorList>
            <person name="Gaut B.S."/>
            <person name="Morton B.R."/>
            <person name="Clegg M.T."/>
            <person name="Duvall M.R."/>
        </authorList>
    </citation>
    <scope>NUCLEOTIDE SEQUENCE [LARGE SCALE GENOMIC DNA]</scope>
    <source>
        <strain evidence="1">GP69</strain>
    </source>
</reference>
<dbReference type="Proteomes" id="UP000236311">
    <property type="component" value="Unassembled WGS sequence"/>
</dbReference>
<dbReference type="RefSeq" id="WP_103242597.1">
    <property type="nucleotide sequence ID" value="NZ_JANJZD010000067.1"/>
</dbReference>
<dbReference type="EMBL" id="OFSM01000062">
    <property type="protein sequence ID" value="SOY32670.1"/>
    <property type="molecule type" value="Genomic_DNA"/>
</dbReference>
<dbReference type="OrthoDB" id="2062230at2"/>
<sequence length="72" mass="8024">MVIKTNQELAQAVNGAIAESGIKKYSIAEKMGISRQAFTNFMNKSNFSIDDANKILSIIGYETETKIHKKDE</sequence>
<evidence type="ECO:0000313" key="2">
    <source>
        <dbReference type="Proteomes" id="UP000236311"/>
    </source>
</evidence>
<proteinExistence type="predicted"/>
<dbReference type="GO" id="GO:0003677">
    <property type="term" value="F:DNA binding"/>
    <property type="evidence" value="ECO:0007669"/>
    <property type="project" value="InterPro"/>
</dbReference>
<organism evidence="1 2">
    <name type="scientific">Acetatifactor muris</name>
    <dbReference type="NCBI Taxonomy" id="879566"/>
    <lineage>
        <taxon>Bacteria</taxon>
        <taxon>Bacillati</taxon>
        <taxon>Bacillota</taxon>
        <taxon>Clostridia</taxon>
        <taxon>Lachnospirales</taxon>
        <taxon>Lachnospiraceae</taxon>
        <taxon>Acetatifactor</taxon>
    </lineage>
</organism>
<accession>A0A2K4ZQC2</accession>